<proteinExistence type="predicted"/>
<accession>A0A1A8ZKG0</accession>
<dbReference type="AlphaFoldDB" id="A0A1A8ZKG0"/>
<evidence type="ECO:0000313" key="3">
    <source>
        <dbReference type="Proteomes" id="UP000198765"/>
    </source>
</evidence>
<evidence type="ECO:0000313" key="2">
    <source>
        <dbReference type="EMBL" id="SBT44318.1"/>
    </source>
</evidence>
<dbReference type="PATRIC" id="fig|299146.4.peg.2100"/>
<keyword evidence="3" id="KW-1185">Reference proteome</keyword>
<evidence type="ECO:0000256" key="1">
    <source>
        <dbReference type="SAM" id="MobiDB-lite"/>
    </source>
</evidence>
<organism evidence="2 3">
    <name type="scientific">Micromonospora narathiwatensis</name>
    <dbReference type="NCBI Taxonomy" id="299146"/>
    <lineage>
        <taxon>Bacteria</taxon>
        <taxon>Bacillati</taxon>
        <taxon>Actinomycetota</taxon>
        <taxon>Actinomycetes</taxon>
        <taxon>Micromonosporales</taxon>
        <taxon>Micromonosporaceae</taxon>
        <taxon>Micromonospora</taxon>
    </lineage>
</organism>
<dbReference type="Proteomes" id="UP000198765">
    <property type="component" value="Chromosome I"/>
</dbReference>
<feature type="region of interest" description="Disordered" evidence="1">
    <location>
        <begin position="80"/>
        <end position="125"/>
    </location>
</feature>
<name>A0A1A8ZKG0_9ACTN</name>
<reference evidence="2 3" key="1">
    <citation type="submission" date="2016-06" db="EMBL/GenBank/DDBJ databases">
        <authorList>
            <person name="Kjaerup R.B."/>
            <person name="Dalgaard T.S."/>
            <person name="Juul-Madsen H.R."/>
        </authorList>
    </citation>
    <scope>NUCLEOTIDE SEQUENCE [LARGE SCALE GENOMIC DNA]</scope>
    <source>
        <strain evidence="2 3">DSM 45248</strain>
    </source>
</reference>
<dbReference type="EMBL" id="LT594324">
    <property type="protein sequence ID" value="SBT44318.1"/>
    <property type="molecule type" value="Genomic_DNA"/>
</dbReference>
<feature type="region of interest" description="Disordered" evidence="1">
    <location>
        <begin position="1"/>
        <end position="27"/>
    </location>
</feature>
<feature type="compositionally biased region" description="Basic and acidic residues" evidence="1">
    <location>
        <begin position="104"/>
        <end position="115"/>
    </location>
</feature>
<gene>
    <name evidence="2" type="ORF">GA0070621_2035</name>
</gene>
<dbReference type="RefSeq" id="WP_167666762.1">
    <property type="nucleotide sequence ID" value="NZ_LT594324.1"/>
</dbReference>
<sequence>MSPLEEGDLIMPDASTERDDRPAEVSDPLLWRLAAAVADTHQPDENGSCDSPSCLGAGWPCAAWNSAQDGLRVARCGPRTVGAEPTAEQDQDAPAGRSTPLPRSAERRTSPRSDNRAPVAVTPAA</sequence>
<protein>
    <submittedName>
        <fullName evidence="2">Uncharacterized protein</fullName>
    </submittedName>
</protein>
<feature type="compositionally biased region" description="Basic and acidic residues" evidence="1">
    <location>
        <begin position="15"/>
        <end position="24"/>
    </location>
</feature>